<accession>C9MZ68</accession>
<dbReference type="Gene3D" id="3.60.21.10">
    <property type="match status" value="1"/>
</dbReference>
<dbReference type="AlphaFoldDB" id="C9MZ68"/>
<proteinExistence type="predicted"/>
<dbReference type="SUPFAM" id="SSF56300">
    <property type="entry name" value="Metallo-dependent phosphatases"/>
    <property type="match status" value="1"/>
</dbReference>
<evidence type="ECO:0000313" key="2">
    <source>
        <dbReference type="Proteomes" id="UP000006233"/>
    </source>
</evidence>
<dbReference type="RefSeq" id="WP_006805176.1">
    <property type="nucleotide sequence ID" value="NZ_GG700633.1"/>
</dbReference>
<organism evidence="1 2">
    <name type="scientific">Leptotrichia hofstadii F0254</name>
    <dbReference type="NCBI Taxonomy" id="634994"/>
    <lineage>
        <taxon>Bacteria</taxon>
        <taxon>Fusobacteriati</taxon>
        <taxon>Fusobacteriota</taxon>
        <taxon>Fusobacteriia</taxon>
        <taxon>Fusobacteriales</taxon>
        <taxon>Leptotrichiaceae</taxon>
        <taxon>Leptotrichia</taxon>
    </lineage>
</organism>
<dbReference type="HOGENOM" id="CLU_1914461_0_0_0"/>
<dbReference type="STRING" id="634994.GCWU000323_01865"/>
<protein>
    <recommendedName>
        <fullName evidence="3">Calcineurin-like phosphoesterase domain-containing protein</fullName>
    </recommendedName>
</protein>
<sequence length="132" mass="15575">MKRNKKKKYKFLCVSDIEILADMEEDFLKQRFKDIDFIMSAGDVSNNYLDYLVSVLNKDLICVNGNHTYNRDCPIEFAKVINGKFIKYKGLRILGLDGSKVYSFQEHQYSESQMKMKILKNIFFFVKVLTLF</sequence>
<dbReference type="EMBL" id="ACVB02000018">
    <property type="protein sequence ID" value="EEX74056.1"/>
    <property type="molecule type" value="Genomic_DNA"/>
</dbReference>
<evidence type="ECO:0000313" key="1">
    <source>
        <dbReference type="EMBL" id="EEX74056.1"/>
    </source>
</evidence>
<reference evidence="1 2" key="1">
    <citation type="submission" date="2009-09" db="EMBL/GenBank/DDBJ databases">
        <authorList>
            <person name="Weinstock G."/>
            <person name="Sodergren E."/>
            <person name="Clifton S."/>
            <person name="Fulton L."/>
            <person name="Fulton B."/>
            <person name="Courtney L."/>
            <person name="Fronick C."/>
            <person name="Harrison M."/>
            <person name="Strong C."/>
            <person name="Farmer C."/>
            <person name="Delahaunty K."/>
            <person name="Markovic C."/>
            <person name="Hall O."/>
            <person name="Minx P."/>
            <person name="Tomlinson C."/>
            <person name="Mitreva M."/>
            <person name="Nelson J."/>
            <person name="Hou S."/>
            <person name="Wollam A."/>
            <person name="Pepin K.H."/>
            <person name="Johnson M."/>
            <person name="Bhonagiri V."/>
            <person name="Nash W.E."/>
            <person name="Warren W."/>
            <person name="Chinwalla A."/>
            <person name="Mardis E.R."/>
            <person name="Wilson R.K."/>
        </authorList>
    </citation>
    <scope>NUCLEOTIDE SEQUENCE [LARGE SCALE GENOMIC DNA]</scope>
    <source>
        <strain evidence="1 2">F0254</strain>
    </source>
</reference>
<comment type="caution">
    <text evidence="1">The sequence shown here is derived from an EMBL/GenBank/DDBJ whole genome shotgun (WGS) entry which is preliminary data.</text>
</comment>
<gene>
    <name evidence="1" type="ORF">GCWU000323_01865</name>
</gene>
<dbReference type="Proteomes" id="UP000006233">
    <property type="component" value="Unassembled WGS sequence"/>
</dbReference>
<dbReference type="eggNOG" id="COG2129">
    <property type="taxonomic scope" value="Bacteria"/>
</dbReference>
<name>C9MZ68_9FUSO</name>
<evidence type="ECO:0008006" key="3">
    <source>
        <dbReference type="Google" id="ProtNLM"/>
    </source>
</evidence>
<dbReference type="InterPro" id="IPR029052">
    <property type="entry name" value="Metallo-depent_PP-like"/>
</dbReference>